<dbReference type="SUPFAM" id="SSF63867">
    <property type="entry name" value="MoeA C-terminal domain-like"/>
    <property type="match status" value="1"/>
</dbReference>
<evidence type="ECO:0000256" key="4">
    <source>
        <dbReference type="ARBA" id="ARBA00023150"/>
    </source>
</evidence>
<dbReference type="SMART" id="SM00852">
    <property type="entry name" value="MoCF_biosynth"/>
    <property type="match status" value="1"/>
</dbReference>
<comment type="function">
    <text evidence="1 6">Catalyzes the insertion of molybdate into adenylated molybdopterin with the concomitant release of AMP.</text>
</comment>
<evidence type="ECO:0000256" key="2">
    <source>
        <dbReference type="ARBA" id="ARBA00005046"/>
    </source>
</evidence>
<dbReference type="Pfam" id="PF00994">
    <property type="entry name" value="MoCF_biosynth"/>
    <property type="match status" value="1"/>
</dbReference>
<keyword evidence="6" id="KW-0460">Magnesium</keyword>
<gene>
    <name evidence="8" type="ORF">FHQ07_06980</name>
</gene>
<dbReference type="CDD" id="cd00887">
    <property type="entry name" value="MoeA"/>
    <property type="match status" value="1"/>
</dbReference>
<dbReference type="PANTHER" id="PTHR10192:SF5">
    <property type="entry name" value="GEPHYRIN"/>
    <property type="match status" value="1"/>
</dbReference>
<keyword evidence="9" id="KW-1185">Reference proteome</keyword>
<dbReference type="Gene3D" id="2.170.190.11">
    <property type="entry name" value="Molybdopterin biosynthesis moea protein, domain 3"/>
    <property type="match status" value="1"/>
</dbReference>
<proteinExistence type="inferred from homology"/>
<evidence type="ECO:0000259" key="7">
    <source>
        <dbReference type="SMART" id="SM00852"/>
    </source>
</evidence>
<keyword evidence="6" id="KW-0500">Molybdenum</keyword>
<comment type="cofactor">
    <cofactor evidence="6">
        <name>Mg(2+)</name>
        <dbReference type="ChEBI" id="CHEBI:18420"/>
    </cofactor>
</comment>
<reference evidence="8 9" key="1">
    <citation type="submission" date="2019-06" db="EMBL/GenBank/DDBJ databases">
        <title>Thermomonas aquatica sp. nov., isolated from an industrial wastewater treatment plant.</title>
        <authorList>
            <person name="Jeon J.H."/>
            <person name="Park D.-S."/>
        </authorList>
    </citation>
    <scope>NUCLEOTIDE SEQUENCE [LARGE SCALE GENOMIC DNA]</scope>
    <source>
        <strain evidence="8 9">SY21</strain>
    </source>
</reference>
<dbReference type="InterPro" id="IPR008284">
    <property type="entry name" value="MoCF_biosynth_CS"/>
</dbReference>
<dbReference type="OrthoDB" id="9804758at2"/>
<dbReference type="Gene3D" id="2.40.340.10">
    <property type="entry name" value="MoeA, C-terminal, domain IV"/>
    <property type="match status" value="1"/>
</dbReference>
<comment type="similarity">
    <text evidence="3 6">Belongs to the MoeA family.</text>
</comment>
<evidence type="ECO:0000256" key="1">
    <source>
        <dbReference type="ARBA" id="ARBA00002901"/>
    </source>
</evidence>
<evidence type="ECO:0000313" key="9">
    <source>
        <dbReference type="Proteomes" id="UP000308149"/>
    </source>
</evidence>
<dbReference type="InterPro" id="IPR005111">
    <property type="entry name" value="MoeA_C_domain_IV"/>
</dbReference>
<dbReference type="GO" id="GO:0006777">
    <property type="term" value="P:Mo-molybdopterin cofactor biosynthetic process"/>
    <property type="evidence" value="ECO:0007669"/>
    <property type="project" value="UniProtKB-UniRule"/>
</dbReference>
<evidence type="ECO:0000256" key="6">
    <source>
        <dbReference type="RuleBase" id="RU365090"/>
    </source>
</evidence>
<dbReference type="RefSeq" id="WP_139717921.1">
    <property type="nucleotide sequence ID" value="NZ_CP040871.1"/>
</dbReference>
<dbReference type="AlphaFoldDB" id="A0A5B7ZTF2"/>
<evidence type="ECO:0000256" key="3">
    <source>
        <dbReference type="ARBA" id="ARBA00010763"/>
    </source>
</evidence>
<accession>A0A5B7ZTF2</accession>
<dbReference type="Gene3D" id="3.40.980.10">
    <property type="entry name" value="MoaB/Mog-like domain"/>
    <property type="match status" value="1"/>
</dbReference>
<dbReference type="KEGG" id="thes:FHQ07_06980"/>
<organism evidence="8 9">
    <name type="scientific">Thermomonas aquatica</name>
    <dbReference type="NCBI Taxonomy" id="2202149"/>
    <lineage>
        <taxon>Bacteria</taxon>
        <taxon>Pseudomonadati</taxon>
        <taxon>Pseudomonadota</taxon>
        <taxon>Gammaproteobacteria</taxon>
        <taxon>Lysobacterales</taxon>
        <taxon>Lysobacteraceae</taxon>
        <taxon>Thermomonas</taxon>
    </lineage>
</organism>
<dbReference type="EC" id="2.10.1.1" evidence="6"/>
<dbReference type="Pfam" id="PF03454">
    <property type="entry name" value="MoeA_C"/>
    <property type="match status" value="1"/>
</dbReference>
<dbReference type="InterPro" id="IPR036135">
    <property type="entry name" value="MoeA_linker/N_sf"/>
</dbReference>
<evidence type="ECO:0000256" key="5">
    <source>
        <dbReference type="ARBA" id="ARBA00047317"/>
    </source>
</evidence>
<dbReference type="SUPFAM" id="SSF63882">
    <property type="entry name" value="MoeA N-terminal region -like"/>
    <property type="match status" value="1"/>
</dbReference>
<dbReference type="InterPro" id="IPR001453">
    <property type="entry name" value="MoaB/Mog_dom"/>
</dbReference>
<dbReference type="InterPro" id="IPR005110">
    <property type="entry name" value="MoeA_linker/N"/>
</dbReference>
<dbReference type="EMBL" id="CP040871">
    <property type="protein sequence ID" value="QDA58474.1"/>
    <property type="molecule type" value="Genomic_DNA"/>
</dbReference>
<name>A0A5B7ZTF2_9GAMM</name>
<sequence length="416" mass="43470">MLAVDEALALIRAACAPLPAETVALAQARGRVLAAPVDAPRDLPPFDNSAMDGFALRWREDLAEGTAIAVLAEQAAGDGIAGQSDGACSIMTGARLPDGLDTVVPVEDCRVLERTGDGRPAAIVLSRAPQRGQHVRHAGEDVAAGQRVLEAGARLDEEALLVLRGIGIGRLAVRRRPRLALACTGRELVDADGAELAPGQIANTNGPYLEQLFAEAGAELVERVTLPDEPAAFAAWLARWLEAGIELVVTTGAVSMGRYDFVPDVLRAAGAVLHFHKLKMRPGKPLLFATAGRGSLVFGLPGNPVSSAVGARFFVDAALRALAGRPPEPPLALPLAAAVRKKPGFSMLQKAAFALDAQGRLQVRLLHGQESFKTAPLLAARAWAVLPEASAELPAGTPVPVYPLRPGGAPFDGLLR</sequence>
<comment type="pathway">
    <text evidence="2 6">Cofactor biosynthesis; molybdopterin biosynthesis.</text>
</comment>
<protein>
    <recommendedName>
        <fullName evidence="6">Molybdopterin molybdenumtransferase</fullName>
        <ecNumber evidence="6">2.10.1.1</ecNumber>
    </recommendedName>
</protein>
<dbReference type="SUPFAM" id="SSF53218">
    <property type="entry name" value="Molybdenum cofactor biosynthesis proteins"/>
    <property type="match status" value="1"/>
</dbReference>
<dbReference type="GO" id="GO:0061599">
    <property type="term" value="F:molybdopterin molybdotransferase activity"/>
    <property type="evidence" value="ECO:0007669"/>
    <property type="project" value="UniProtKB-UniRule"/>
</dbReference>
<keyword evidence="4 6" id="KW-0501">Molybdenum cofactor biosynthesis</keyword>
<dbReference type="GO" id="GO:0005829">
    <property type="term" value="C:cytosol"/>
    <property type="evidence" value="ECO:0007669"/>
    <property type="project" value="TreeGrafter"/>
</dbReference>
<dbReference type="Pfam" id="PF03453">
    <property type="entry name" value="MoeA_N"/>
    <property type="match status" value="1"/>
</dbReference>
<comment type="catalytic activity">
    <reaction evidence="5">
        <text>adenylyl-molybdopterin + molybdate = Mo-molybdopterin + AMP + H(+)</text>
        <dbReference type="Rhea" id="RHEA:35047"/>
        <dbReference type="ChEBI" id="CHEBI:15378"/>
        <dbReference type="ChEBI" id="CHEBI:36264"/>
        <dbReference type="ChEBI" id="CHEBI:62727"/>
        <dbReference type="ChEBI" id="CHEBI:71302"/>
        <dbReference type="ChEBI" id="CHEBI:456215"/>
        <dbReference type="EC" id="2.10.1.1"/>
    </reaction>
</comment>
<evidence type="ECO:0000313" key="8">
    <source>
        <dbReference type="EMBL" id="QDA58474.1"/>
    </source>
</evidence>
<dbReference type="InterPro" id="IPR036688">
    <property type="entry name" value="MoeA_C_domain_IV_sf"/>
</dbReference>
<dbReference type="PANTHER" id="PTHR10192">
    <property type="entry name" value="MOLYBDOPTERIN BIOSYNTHESIS PROTEIN"/>
    <property type="match status" value="1"/>
</dbReference>
<dbReference type="InterPro" id="IPR036425">
    <property type="entry name" value="MoaB/Mog-like_dom_sf"/>
</dbReference>
<dbReference type="UniPathway" id="UPA00344"/>
<dbReference type="Proteomes" id="UP000308149">
    <property type="component" value="Chromosome"/>
</dbReference>
<dbReference type="Gene3D" id="3.90.105.10">
    <property type="entry name" value="Molybdopterin biosynthesis moea protein, domain 2"/>
    <property type="match status" value="1"/>
</dbReference>
<dbReference type="GO" id="GO:0046872">
    <property type="term" value="F:metal ion binding"/>
    <property type="evidence" value="ECO:0007669"/>
    <property type="project" value="UniProtKB-UniRule"/>
</dbReference>
<keyword evidence="6 8" id="KW-0808">Transferase</keyword>
<feature type="domain" description="MoaB/Mog" evidence="7">
    <location>
        <begin position="180"/>
        <end position="321"/>
    </location>
</feature>
<keyword evidence="6" id="KW-0479">Metal-binding</keyword>
<dbReference type="InterPro" id="IPR038987">
    <property type="entry name" value="MoeA-like"/>
</dbReference>
<dbReference type="PROSITE" id="PS01079">
    <property type="entry name" value="MOCF_BIOSYNTHESIS_2"/>
    <property type="match status" value="1"/>
</dbReference>